<gene>
    <name evidence="2" type="ORF">C3B59_01950</name>
</gene>
<dbReference type="EMBL" id="PPXF01000011">
    <property type="protein sequence ID" value="POH71367.1"/>
    <property type="molecule type" value="Genomic_DNA"/>
</dbReference>
<feature type="transmembrane region" description="Helical" evidence="1">
    <location>
        <begin position="304"/>
        <end position="325"/>
    </location>
</feature>
<evidence type="ECO:0000313" key="3">
    <source>
        <dbReference type="Proteomes" id="UP000237104"/>
    </source>
</evidence>
<protein>
    <recommendedName>
        <fullName evidence="4">DUF916 domain-containing protein</fullName>
    </recommendedName>
</protein>
<name>A0A2S3ZR53_9MICO</name>
<accession>A0A2S3ZR53</accession>
<keyword evidence="1" id="KW-0812">Transmembrane</keyword>
<comment type="caution">
    <text evidence="2">The sequence shown here is derived from an EMBL/GenBank/DDBJ whole genome shotgun (WGS) entry which is preliminary data.</text>
</comment>
<evidence type="ECO:0000313" key="2">
    <source>
        <dbReference type="EMBL" id="POH71367.1"/>
    </source>
</evidence>
<evidence type="ECO:0000256" key="1">
    <source>
        <dbReference type="SAM" id="Phobius"/>
    </source>
</evidence>
<evidence type="ECO:0008006" key="4">
    <source>
        <dbReference type="Google" id="ProtNLM"/>
    </source>
</evidence>
<dbReference type="AlphaFoldDB" id="A0A2S3ZR53"/>
<dbReference type="OrthoDB" id="4336304at2"/>
<proteinExistence type="predicted"/>
<sequence>MRPPTVTSRRTTSHRLLLVASGVLVTLGLTVGMGAAGAWADDADGIAAAPAANGDVDQSRSRFSYQVAPGQQVADEYLVRNTGTTAQSVTVYATDAFNADDGSFSLLEGDAEAVDAGHWVTFDGGVDTVQVTLEPGASQVIPFSLSVPADAAPGDHAGGIIVSALSPAGEVSVDRRVAIRLYARVQGDLQPGLTISSIASSYRGELNPFAGETSLTISLQNTGNVSMGANTVAQVRGIFGIPLSGLTKTEIPEMLPGSSRTVTIVVPGVGPWVYLNPQVALAATIDPDALEAGVLPTAERSSDLFVVPWAFVIVLVLSGFVLLVVRLSRSRDSARATAWIAYTEAEARRKAREEATA</sequence>
<reference evidence="2 3" key="1">
    <citation type="submission" date="2018-01" db="EMBL/GenBank/DDBJ databases">
        <title>Cryobacterium sp. nov., from glaciers in China.</title>
        <authorList>
            <person name="Liu Q."/>
            <person name="Xin Y.-H."/>
        </authorList>
    </citation>
    <scope>NUCLEOTIDE SEQUENCE [LARGE SCALE GENOMIC DNA]</scope>
    <source>
        <strain evidence="2 3">TMB1-8</strain>
    </source>
</reference>
<keyword evidence="1" id="KW-0472">Membrane</keyword>
<keyword evidence="1" id="KW-1133">Transmembrane helix</keyword>
<organism evidence="2 3">
    <name type="scientific">Cryobacterium zongtaii</name>
    <dbReference type="NCBI Taxonomy" id="1259217"/>
    <lineage>
        <taxon>Bacteria</taxon>
        <taxon>Bacillati</taxon>
        <taxon>Actinomycetota</taxon>
        <taxon>Actinomycetes</taxon>
        <taxon>Micrococcales</taxon>
        <taxon>Microbacteriaceae</taxon>
        <taxon>Cryobacterium</taxon>
    </lineage>
</organism>
<dbReference type="Proteomes" id="UP000237104">
    <property type="component" value="Unassembled WGS sequence"/>
</dbReference>